<feature type="non-terminal residue" evidence="2">
    <location>
        <position position="564"/>
    </location>
</feature>
<protein>
    <submittedName>
        <fullName evidence="2">Sorting nexin-19-like protein</fullName>
    </submittedName>
</protein>
<sequence>METTKICSVVLENVKHALLINPALVNVTCERNYAVLFINEWLDSVQLSTLKHISKRDPIYVTIRELIVNGALIPLISLVTNPVWLNEAFVKLLTNRSTNKNENSNVEKEQIVADNQISVENELKNVCNSPSSPERQQMNNNLLSRIPEGDEICDMKLFTNVAIPKTEEVTTSSEQYVVYCIEFSALFKELHSKEKVKSETENISSTLVRRRITVKRRFREFTTLQSRLESNQNFKDLLKGVKEPSKLKRETQNLLDIAFGKFKLDRKMVEYRRKSLEQYMIFLCSRETIAHSTELQQFLGYGSDSRYAYVKSSQSILLPLRLDKVLTKSVKGAIKFIKVAMPDEPQEGAFAPLNKDFVPRKATTRAVHLTYGESFKLEHSLDEIDNEKLFNVVRDDIIEREDCLTGDSRNSLFHPSALGPRLQGDGCEETGHAESKLLNTCRQLREELPITNNLIDIVTFVLFSETTSNSHLSVMFKLLFGPVFERCTQKLLNKHATKENVIHLIHCLHESIWDSEEPSDKQIEYSPQLVVDTVYSSVSRRLPLESKLSSIYKRVIKKFVDCYQ</sequence>
<proteinExistence type="predicted"/>
<dbReference type="OrthoDB" id="5582218at2759"/>
<gene>
    <name evidence="2" type="ORF">B4U80_13464</name>
</gene>
<evidence type="ECO:0000313" key="3">
    <source>
        <dbReference type="Proteomes" id="UP000288716"/>
    </source>
</evidence>
<evidence type="ECO:0000259" key="1">
    <source>
        <dbReference type="PROSITE" id="PS50195"/>
    </source>
</evidence>
<keyword evidence="3" id="KW-1185">Reference proteome</keyword>
<dbReference type="GO" id="GO:0035091">
    <property type="term" value="F:phosphatidylinositol binding"/>
    <property type="evidence" value="ECO:0007669"/>
    <property type="project" value="InterPro"/>
</dbReference>
<organism evidence="2 3">
    <name type="scientific">Leptotrombidium deliense</name>
    <dbReference type="NCBI Taxonomy" id="299467"/>
    <lineage>
        <taxon>Eukaryota</taxon>
        <taxon>Metazoa</taxon>
        <taxon>Ecdysozoa</taxon>
        <taxon>Arthropoda</taxon>
        <taxon>Chelicerata</taxon>
        <taxon>Arachnida</taxon>
        <taxon>Acari</taxon>
        <taxon>Acariformes</taxon>
        <taxon>Trombidiformes</taxon>
        <taxon>Prostigmata</taxon>
        <taxon>Anystina</taxon>
        <taxon>Parasitengona</taxon>
        <taxon>Trombiculoidea</taxon>
        <taxon>Trombiculidae</taxon>
        <taxon>Leptotrombidium</taxon>
    </lineage>
</organism>
<dbReference type="VEuPathDB" id="VectorBase:LDEU009111"/>
<accession>A0A443S5W6</accession>
<dbReference type="STRING" id="299467.A0A443S5W6"/>
<dbReference type="AlphaFoldDB" id="A0A443S5W6"/>
<dbReference type="PANTHER" id="PTHR22775:SF3">
    <property type="entry name" value="SORTING NEXIN-13"/>
    <property type="match status" value="1"/>
</dbReference>
<evidence type="ECO:0000313" key="2">
    <source>
        <dbReference type="EMBL" id="RWS22929.1"/>
    </source>
</evidence>
<reference evidence="2 3" key="1">
    <citation type="journal article" date="2018" name="Gigascience">
        <title>Genomes of trombidid mites reveal novel predicted allergens and laterally-transferred genes associated with secondary metabolism.</title>
        <authorList>
            <person name="Dong X."/>
            <person name="Chaisiri K."/>
            <person name="Xia D."/>
            <person name="Armstrong S.D."/>
            <person name="Fang Y."/>
            <person name="Donnelly M.J."/>
            <person name="Kadowaki T."/>
            <person name="McGarry J.W."/>
            <person name="Darby A.C."/>
            <person name="Makepeace B.L."/>
        </authorList>
    </citation>
    <scope>NUCLEOTIDE SEQUENCE [LARGE SCALE GENOMIC DNA]</scope>
    <source>
        <strain evidence="2">UoL-UT</strain>
    </source>
</reference>
<dbReference type="Proteomes" id="UP000288716">
    <property type="component" value="Unassembled WGS sequence"/>
</dbReference>
<dbReference type="Pfam" id="PF00787">
    <property type="entry name" value="PX"/>
    <property type="match status" value="1"/>
</dbReference>
<dbReference type="Gene3D" id="3.30.1520.10">
    <property type="entry name" value="Phox-like domain"/>
    <property type="match status" value="1"/>
</dbReference>
<dbReference type="SUPFAM" id="SSF64268">
    <property type="entry name" value="PX domain"/>
    <property type="match status" value="1"/>
</dbReference>
<feature type="domain" description="PX" evidence="1">
    <location>
        <begin position="157"/>
        <end position="306"/>
    </location>
</feature>
<dbReference type="InterPro" id="IPR001683">
    <property type="entry name" value="PX_dom"/>
</dbReference>
<dbReference type="EMBL" id="NCKV01007550">
    <property type="protein sequence ID" value="RWS22929.1"/>
    <property type="molecule type" value="Genomic_DNA"/>
</dbReference>
<dbReference type="PROSITE" id="PS50195">
    <property type="entry name" value="PX"/>
    <property type="match status" value="1"/>
</dbReference>
<name>A0A443S5W6_9ACAR</name>
<comment type="caution">
    <text evidence="2">The sequence shown here is derived from an EMBL/GenBank/DDBJ whole genome shotgun (WGS) entry which is preliminary data.</text>
</comment>
<dbReference type="InterPro" id="IPR036871">
    <property type="entry name" value="PX_dom_sf"/>
</dbReference>
<dbReference type="PANTHER" id="PTHR22775">
    <property type="entry name" value="SORTING NEXIN"/>
    <property type="match status" value="1"/>
</dbReference>